<comment type="caution">
    <text evidence="2">The sequence shown here is derived from an EMBL/GenBank/DDBJ whole genome shotgun (WGS) entry which is preliminary data.</text>
</comment>
<dbReference type="Proteomes" id="UP000248916">
    <property type="component" value="Unassembled WGS sequence"/>
</dbReference>
<sequence>MPSQVTTWRRLCREGKLGPAPVAVSPAFVPLMLEDPEPPQPASTSTAGAASRAAELIEIEAGGA</sequence>
<evidence type="ECO:0000313" key="2">
    <source>
        <dbReference type="EMBL" id="PZX11264.1"/>
    </source>
</evidence>
<feature type="region of interest" description="Disordered" evidence="1">
    <location>
        <begin position="32"/>
        <end position="64"/>
    </location>
</feature>
<feature type="compositionally biased region" description="Low complexity" evidence="1">
    <location>
        <begin position="42"/>
        <end position="64"/>
    </location>
</feature>
<dbReference type="EMBL" id="QKZL01000034">
    <property type="protein sequence ID" value="PZX11264.1"/>
    <property type="molecule type" value="Genomic_DNA"/>
</dbReference>
<keyword evidence="3" id="KW-1185">Reference proteome</keyword>
<reference evidence="2 3" key="1">
    <citation type="submission" date="2018-06" db="EMBL/GenBank/DDBJ databases">
        <title>Genomic Encyclopedia of Archaeal and Bacterial Type Strains, Phase II (KMG-II): from individual species to whole genera.</title>
        <authorList>
            <person name="Goeker M."/>
        </authorList>
    </citation>
    <scope>NUCLEOTIDE SEQUENCE [LARGE SCALE GENOMIC DNA]</scope>
    <source>
        <strain evidence="2 3">DSM 22009</strain>
    </source>
</reference>
<proteinExistence type="predicted"/>
<evidence type="ECO:0000256" key="1">
    <source>
        <dbReference type="SAM" id="MobiDB-lite"/>
    </source>
</evidence>
<name>A0A2W7N374_9RHOB</name>
<organism evidence="2 3">
    <name type="scientific">Palleronia aestuarii</name>
    <dbReference type="NCBI Taxonomy" id="568105"/>
    <lineage>
        <taxon>Bacteria</taxon>
        <taxon>Pseudomonadati</taxon>
        <taxon>Pseudomonadota</taxon>
        <taxon>Alphaproteobacteria</taxon>
        <taxon>Rhodobacterales</taxon>
        <taxon>Roseobacteraceae</taxon>
        <taxon>Palleronia</taxon>
    </lineage>
</organism>
<gene>
    <name evidence="2" type="ORF">LX81_04012</name>
</gene>
<protein>
    <submittedName>
        <fullName evidence="2">Uncharacterized protein</fullName>
    </submittedName>
</protein>
<accession>A0A2W7N374</accession>
<dbReference type="AlphaFoldDB" id="A0A2W7N374"/>
<evidence type="ECO:0000313" key="3">
    <source>
        <dbReference type="Proteomes" id="UP000248916"/>
    </source>
</evidence>